<dbReference type="OrthoDB" id="6332846at2759"/>
<protein>
    <submittedName>
        <fullName evidence="1">Uncharacterized protein</fullName>
    </submittedName>
</protein>
<proteinExistence type="predicted"/>
<name>A0A4C1V4U1_EUMVA</name>
<gene>
    <name evidence="1" type="ORF">EVAR_25430_1</name>
</gene>
<evidence type="ECO:0000313" key="1">
    <source>
        <dbReference type="EMBL" id="GBP33828.1"/>
    </source>
</evidence>
<comment type="caution">
    <text evidence="1">The sequence shown here is derived from an EMBL/GenBank/DDBJ whole genome shotgun (WGS) entry which is preliminary data.</text>
</comment>
<organism evidence="1 2">
    <name type="scientific">Eumeta variegata</name>
    <name type="common">Bagworm moth</name>
    <name type="synonym">Eumeta japonica</name>
    <dbReference type="NCBI Taxonomy" id="151549"/>
    <lineage>
        <taxon>Eukaryota</taxon>
        <taxon>Metazoa</taxon>
        <taxon>Ecdysozoa</taxon>
        <taxon>Arthropoda</taxon>
        <taxon>Hexapoda</taxon>
        <taxon>Insecta</taxon>
        <taxon>Pterygota</taxon>
        <taxon>Neoptera</taxon>
        <taxon>Endopterygota</taxon>
        <taxon>Lepidoptera</taxon>
        <taxon>Glossata</taxon>
        <taxon>Ditrysia</taxon>
        <taxon>Tineoidea</taxon>
        <taxon>Psychidae</taxon>
        <taxon>Oiketicinae</taxon>
        <taxon>Eumeta</taxon>
    </lineage>
</organism>
<keyword evidence="2" id="KW-1185">Reference proteome</keyword>
<dbReference type="AlphaFoldDB" id="A0A4C1V4U1"/>
<sequence length="179" mass="19341">MFRGVYALCGAAEDIKHVRNSPSANCPYSRTPRRPNDLVNVSRVGAGPRTASAPSALLNANAGVGVPFISVPEPDLPYGFLGFSPGPRGFKRPSEVKSTSKIDEFQVVIGIETENKAKTKIECSIKIIMKGVTGIEMRSGNEIKIKRVPGWKMVAESPQIETEVRIKSGTATGIEDERN</sequence>
<reference evidence="1 2" key="1">
    <citation type="journal article" date="2019" name="Commun. Biol.">
        <title>The bagworm genome reveals a unique fibroin gene that provides high tensile strength.</title>
        <authorList>
            <person name="Kono N."/>
            <person name="Nakamura H."/>
            <person name="Ohtoshi R."/>
            <person name="Tomita M."/>
            <person name="Numata K."/>
            <person name="Arakawa K."/>
        </authorList>
    </citation>
    <scope>NUCLEOTIDE SEQUENCE [LARGE SCALE GENOMIC DNA]</scope>
</reference>
<dbReference type="Proteomes" id="UP000299102">
    <property type="component" value="Unassembled WGS sequence"/>
</dbReference>
<dbReference type="EMBL" id="BGZK01000279">
    <property type="protein sequence ID" value="GBP33828.1"/>
    <property type="molecule type" value="Genomic_DNA"/>
</dbReference>
<evidence type="ECO:0000313" key="2">
    <source>
        <dbReference type="Proteomes" id="UP000299102"/>
    </source>
</evidence>
<accession>A0A4C1V4U1</accession>